<keyword evidence="5" id="KW-0238">DNA-binding</keyword>
<dbReference type="InterPro" id="IPR023405">
    <property type="entry name" value="Topo_IA_core_domain"/>
</dbReference>
<feature type="compositionally biased region" description="Basic and acidic residues" evidence="11">
    <location>
        <begin position="648"/>
        <end position="662"/>
    </location>
</feature>
<evidence type="ECO:0000256" key="3">
    <source>
        <dbReference type="ARBA" id="ARBA00012891"/>
    </source>
</evidence>
<evidence type="ECO:0000256" key="5">
    <source>
        <dbReference type="ARBA" id="ARBA00023125"/>
    </source>
</evidence>
<protein>
    <recommendedName>
        <fullName evidence="3">DNA topoisomerase</fullName>
        <ecNumber evidence="3">5.6.2.1</ecNumber>
    </recommendedName>
    <alternativeName>
        <fullName evidence="10">Omega-protein</fullName>
    </alternativeName>
    <alternativeName>
        <fullName evidence="9">Relaxing enzyme</fullName>
    </alternativeName>
    <alternativeName>
        <fullName evidence="7">Swivelase</fullName>
    </alternativeName>
    <alternativeName>
        <fullName evidence="8">Untwisting enzyme</fullName>
    </alternativeName>
</protein>
<dbReference type="Proteomes" id="UP001210339">
    <property type="component" value="Chromosome"/>
</dbReference>
<evidence type="ECO:0000256" key="2">
    <source>
        <dbReference type="ARBA" id="ARBA00009446"/>
    </source>
</evidence>
<evidence type="ECO:0000313" key="15">
    <source>
        <dbReference type="Proteomes" id="UP001210339"/>
    </source>
</evidence>
<dbReference type="InterPro" id="IPR034144">
    <property type="entry name" value="TOPRIM_TopoIII"/>
</dbReference>
<feature type="domain" description="Toprim" evidence="12">
    <location>
        <begin position="2"/>
        <end position="135"/>
    </location>
</feature>
<evidence type="ECO:0000256" key="9">
    <source>
        <dbReference type="ARBA" id="ARBA00032235"/>
    </source>
</evidence>
<evidence type="ECO:0000259" key="13">
    <source>
        <dbReference type="PROSITE" id="PS52039"/>
    </source>
</evidence>
<evidence type="ECO:0000256" key="1">
    <source>
        <dbReference type="ARBA" id="ARBA00000213"/>
    </source>
</evidence>
<evidence type="ECO:0000313" key="14">
    <source>
        <dbReference type="EMBL" id="WBW49466.1"/>
    </source>
</evidence>
<dbReference type="CDD" id="cd00186">
    <property type="entry name" value="TOP1Ac"/>
    <property type="match status" value="1"/>
</dbReference>
<gene>
    <name evidence="14" type="ORF">O6R05_05515</name>
</gene>
<dbReference type="EC" id="5.6.2.1" evidence="3"/>
<dbReference type="CDD" id="cd03362">
    <property type="entry name" value="TOPRIM_TopoIA_TopoIII"/>
    <property type="match status" value="1"/>
</dbReference>
<dbReference type="Pfam" id="PF01131">
    <property type="entry name" value="Topoisom_bac"/>
    <property type="match status" value="2"/>
</dbReference>
<reference evidence="14 15" key="1">
    <citation type="submission" date="2023-01" db="EMBL/GenBank/DDBJ databases">
        <authorList>
            <person name="Lee S.H."/>
            <person name="Jung H.S."/>
            <person name="Yun J.U."/>
        </authorList>
    </citation>
    <scope>NUCLEOTIDE SEQUENCE [LARGE SCALE GENOMIC DNA]</scope>
    <source>
        <strain evidence="14 15">CBA3646</strain>
    </source>
</reference>
<dbReference type="InterPro" id="IPR013826">
    <property type="entry name" value="Topo_IA_cen_sub3"/>
</dbReference>
<dbReference type="SMART" id="SM00437">
    <property type="entry name" value="TOP1Ac"/>
    <property type="match status" value="1"/>
</dbReference>
<dbReference type="PANTHER" id="PTHR11390">
    <property type="entry name" value="PROKARYOTIC DNA TOPOISOMERASE"/>
    <property type="match status" value="1"/>
</dbReference>
<evidence type="ECO:0000259" key="12">
    <source>
        <dbReference type="PROSITE" id="PS50880"/>
    </source>
</evidence>
<keyword evidence="4" id="KW-0799">Topoisomerase</keyword>
<dbReference type="InterPro" id="IPR013824">
    <property type="entry name" value="Topo_IA_cen_sub1"/>
</dbReference>
<dbReference type="InterPro" id="IPR003602">
    <property type="entry name" value="Topo_IA_DNA-bd_dom"/>
</dbReference>
<dbReference type="SMART" id="SM00493">
    <property type="entry name" value="TOPRIM"/>
    <property type="match status" value="1"/>
</dbReference>
<feature type="region of interest" description="Disordered" evidence="11">
    <location>
        <begin position="648"/>
        <end position="669"/>
    </location>
</feature>
<feature type="domain" description="Topo IA-type catalytic" evidence="13">
    <location>
        <begin position="152"/>
        <end position="555"/>
    </location>
</feature>
<dbReference type="InterPro" id="IPR000380">
    <property type="entry name" value="Topo_IA"/>
</dbReference>
<dbReference type="InterPro" id="IPR006171">
    <property type="entry name" value="TOPRIM_dom"/>
</dbReference>
<evidence type="ECO:0000256" key="8">
    <source>
        <dbReference type="ARBA" id="ARBA00031985"/>
    </source>
</evidence>
<dbReference type="Gene3D" id="1.10.460.10">
    <property type="entry name" value="Topoisomerase I, domain 2"/>
    <property type="match status" value="2"/>
</dbReference>
<dbReference type="PROSITE" id="PS00396">
    <property type="entry name" value="TOPO_IA_1"/>
    <property type="match status" value="1"/>
</dbReference>
<dbReference type="PROSITE" id="PS52039">
    <property type="entry name" value="TOPO_IA_2"/>
    <property type="match status" value="1"/>
</dbReference>
<dbReference type="Pfam" id="PF01751">
    <property type="entry name" value="Toprim"/>
    <property type="match status" value="1"/>
</dbReference>
<sequence>MKTLILAEKPSVARDIARVLGVTKEKKGYLENSTMIVTWALGHLVELAPPERYDERFKKWRKEDLPIIPQTMKLQVIPTAKSQFNIVKSQLKREDVTEVVIATDAGREGELVARLILKMAGVRKPLKRLWISSVTDKAIREGFAHLRDGTSTEGLYRAGMSRSVADWIVGINASRALTVHYGAGLNAGRVQTPTLNLVRERELAVANFQPQTSYSLTVASQLNFKEVPARVFATAHDAQKAKEALKGPLVIQDQVAKEKIHYPKPLYDLTHLQSEAYNAFGFSAKKTLGIMQALYEQHKILTYPRTDSQYLTEDIVPTLGERLKAINEPQYRQAILAIQRAGIHGTGRFVDDSKVSDHHAIIPTEKALHLDELSDDEYKIADMVITRFLSQLKPPVVELQYDITATLGGRTFKAVSSEMVKAGTLDYTVTVHEHTSKPPAYFTEGTLLLAMESPFKIGGLSDTDKAVLKETGGIGTVATRADIIDKLFKSGVIEAQHGAIRTTGKGRQLLELVPESLKSPKLTAKWEQELTAIERGELDAKIFDAQIIDSTKDNTEAIFKSNKVYRHENLTSTRCPVCGKLMVHIHNKDRDVLKCQDPECNGTQTLSVMTKSKCPECHKRLKLDMKSQMYVCDTCGYRISKAAMEKKFEQKRKQPKKQEVKKYLSNQNSDIGNSLGDLLKGLEL</sequence>
<dbReference type="EMBL" id="CP115667">
    <property type="protein sequence ID" value="WBW49466.1"/>
    <property type="molecule type" value="Genomic_DNA"/>
</dbReference>
<proteinExistence type="inferred from homology"/>
<name>A0ABY7QSM2_9FIRM</name>
<dbReference type="InterPro" id="IPR003601">
    <property type="entry name" value="Topo_IA_2"/>
</dbReference>
<comment type="similarity">
    <text evidence="2">Belongs to the type IA topoisomerase family.</text>
</comment>
<dbReference type="Gene3D" id="1.10.290.10">
    <property type="entry name" value="Topoisomerase I, domain 4"/>
    <property type="match status" value="1"/>
</dbReference>
<dbReference type="RefSeq" id="WP_271190996.1">
    <property type="nucleotide sequence ID" value="NZ_CP115667.1"/>
</dbReference>
<comment type="catalytic activity">
    <reaction evidence="1">
        <text>ATP-independent breakage of single-stranded DNA, followed by passage and rejoining.</text>
        <dbReference type="EC" id="5.6.2.1"/>
    </reaction>
</comment>
<evidence type="ECO:0000256" key="10">
    <source>
        <dbReference type="ARBA" id="ARBA00032877"/>
    </source>
</evidence>
<dbReference type="PROSITE" id="PS50880">
    <property type="entry name" value="TOPRIM"/>
    <property type="match status" value="1"/>
</dbReference>
<evidence type="ECO:0000256" key="4">
    <source>
        <dbReference type="ARBA" id="ARBA00023029"/>
    </source>
</evidence>
<dbReference type="GO" id="GO:0016853">
    <property type="term" value="F:isomerase activity"/>
    <property type="evidence" value="ECO:0007669"/>
    <property type="project" value="UniProtKB-KW"/>
</dbReference>
<evidence type="ECO:0000256" key="11">
    <source>
        <dbReference type="SAM" id="MobiDB-lite"/>
    </source>
</evidence>
<keyword evidence="15" id="KW-1185">Reference proteome</keyword>
<evidence type="ECO:0000256" key="6">
    <source>
        <dbReference type="ARBA" id="ARBA00023235"/>
    </source>
</evidence>
<dbReference type="SMART" id="SM00436">
    <property type="entry name" value="TOP1Bc"/>
    <property type="match status" value="1"/>
</dbReference>
<dbReference type="Gene3D" id="3.40.50.140">
    <property type="match status" value="1"/>
</dbReference>
<dbReference type="PANTHER" id="PTHR11390:SF21">
    <property type="entry name" value="DNA TOPOISOMERASE 3-ALPHA"/>
    <property type="match status" value="1"/>
</dbReference>
<organism evidence="14 15">
    <name type="scientific">Peptoniphilus equinus</name>
    <dbReference type="NCBI Taxonomy" id="3016343"/>
    <lineage>
        <taxon>Bacteria</taxon>
        <taxon>Bacillati</taxon>
        <taxon>Bacillota</taxon>
        <taxon>Tissierellia</taxon>
        <taxon>Tissierellales</taxon>
        <taxon>Peptoniphilaceae</taxon>
        <taxon>Peptoniphilus</taxon>
    </lineage>
</organism>
<dbReference type="InterPro" id="IPR013497">
    <property type="entry name" value="Topo_IA_cen"/>
</dbReference>
<dbReference type="InterPro" id="IPR023406">
    <property type="entry name" value="Topo_IA_AS"/>
</dbReference>
<dbReference type="SUPFAM" id="SSF56712">
    <property type="entry name" value="Prokaryotic type I DNA topoisomerase"/>
    <property type="match status" value="1"/>
</dbReference>
<keyword evidence="6 14" id="KW-0413">Isomerase</keyword>
<evidence type="ECO:0000256" key="7">
    <source>
        <dbReference type="ARBA" id="ARBA00030003"/>
    </source>
</evidence>
<accession>A0ABY7QSM2</accession>
<dbReference type="PRINTS" id="PR00417">
    <property type="entry name" value="PRTPISMRASEI"/>
</dbReference>